<evidence type="ECO:0000313" key="2">
    <source>
        <dbReference type="EMBL" id="BFM42298.1"/>
    </source>
</evidence>
<dbReference type="GO" id="GO:0016758">
    <property type="term" value="F:hexosyltransferase activity"/>
    <property type="evidence" value="ECO:0007669"/>
    <property type="project" value="UniProtKB-ARBA"/>
</dbReference>
<dbReference type="EMBL" id="AP031573">
    <property type="protein sequence ID" value="BFM42298.1"/>
    <property type="molecule type" value="Genomic_DNA"/>
</dbReference>
<protein>
    <submittedName>
        <fullName evidence="2">Glycosyltransferase</fullName>
    </submittedName>
</protein>
<name>A0AAT9GXW2_9FLAO</name>
<dbReference type="SUPFAM" id="SSF53448">
    <property type="entry name" value="Nucleotide-diphospho-sugar transferases"/>
    <property type="match status" value="1"/>
</dbReference>
<gene>
    <name evidence="2" type="ORF">CFS9_09390</name>
</gene>
<reference evidence="2" key="1">
    <citation type="submission" date="2024-05" db="EMBL/GenBank/DDBJ databases">
        <title>Whole-Genome Sequence of CFS9, a Potential Fish Probiotic Isolated from the Body Surface of Silurus asotus.</title>
        <authorList>
            <person name="Kojima M."/>
            <person name="Tobioka K."/>
            <person name="Yokota K."/>
            <person name="Nakatani H."/>
            <person name="Hori K."/>
            <person name="Tamaru Y."/>
            <person name="Okazaki F."/>
        </authorList>
    </citation>
    <scope>NUCLEOTIDE SEQUENCE</scope>
    <source>
        <strain evidence="2">CFS9</strain>
    </source>
</reference>
<accession>A0AAT9GXW2</accession>
<proteinExistence type="predicted"/>
<dbReference type="InterPro" id="IPR001173">
    <property type="entry name" value="Glyco_trans_2-like"/>
</dbReference>
<dbReference type="PANTHER" id="PTHR22916">
    <property type="entry name" value="GLYCOSYLTRANSFERASE"/>
    <property type="match status" value="1"/>
</dbReference>
<dbReference type="InterPro" id="IPR029044">
    <property type="entry name" value="Nucleotide-diphossugar_trans"/>
</dbReference>
<feature type="domain" description="Glycosyltransferase 2-like" evidence="1">
    <location>
        <begin position="5"/>
        <end position="106"/>
    </location>
</feature>
<organism evidence="2">
    <name type="scientific">Flavobacterium sp. CFS9</name>
    <dbReference type="NCBI Taxonomy" id="3143118"/>
    <lineage>
        <taxon>Bacteria</taxon>
        <taxon>Pseudomonadati</taxon>
        <taxon>Bacteroidota</taxon>
        <taxon>Flavobacteriia</taxon>
        <taxon>Flavobacteriales</taxon>
        <taxon>Flavobacteriaceae</taxon>
        <taxon>Flavobacterium</taxon>
    </lineage>
</organism>
<dbReference type="Pfam" id="PF00535">
    <property type="entry name" value="Glycos_transf_2"/>
    <property type="match status" value="1"/>
</dbReference>
<dbReference type="Gene3D" id="3.90.550.10">
    <property type="entry name" value="Spore Coat Polysaccharide Biosynthesis Protein SpsA, Chain A"/>
    <property type="match status" value="1"/>
</dbReference>
<dbReference type="PANTHER" id="PTHR22916:SF3">
    <property type="entry name" value="UDP-GLCNAC:BETAGAL BETA-1,3-N-ACETYLGLUCOSAMINYLTRANSFERASE-LIKE PROTEIN 1"/>
    <property type="match status" value="1"/>
</dbReference>
<dbReference type="AlphaFoldDB" id="A0AAT9GXW2"/>
<evidence type="ECO:0000259" key="1">
    <source>
        <dbReference type="Pfam" id="PF00535"/>
    </source>
</evidence>
<sequence>MPLVSVIVTTYNRKDLLAETLNSILNQTFQDFELIVVDNFSAYDFFTHIESFKSAKIKCFQNHNNGIIAINRNYGLKQATGSYIAFCDDDDIWFSNKLETQVAILNGKSDQTKKLVYSDVLLFGENISEKISNRKATDDINDLIKRNQIPLSSTLISYSDLVIFNEDSDLIACEDFYLWLKLMKNGYSFFYIKEPLIKYRMAANSAYNSNAHLAHVRTIYALIKYVINFGFEGVNMLGFVKVVYTELFKFYIKNLKSKLKSNA</sequence>
<dbReference type="RefSeq" id="WP_369617494.1">
    <property type="nucleotide sequence ID" value="NZ_AP031573.1"/>
</dbReference>